<proteinExistence type="predicted"/>
<dbReference type="AlphaFoldDB" id="A0ABD0LGD8"/>
<keyword evidence="2" id="KW-1185">Reference proteome</keyword>
<comment type="caution">
    <text evidence="1">The sequence shown here is derived from an EMBL/GenBank/DDBJ whole genome shotgun (WGS) entry which is preliminary data.</text>
</comment>
<gene>
    <name evidence="1" type="ORF">BaRGS_00010397</name>
</gene>
<sequence length="95" mass="10306">MNGDGKPCQHCGTTAPISSIIPALNGRPFASTEVQCSAPHDQAPNISKVRPPDLCTLHRFEEIGANICRLVLSLNVSQTNHQAALLPSNRVRHVW</sequence>
<name>A0ABD0LGD8_9CAEN</name>
<accession>A0ABD0LGD8</accession>
<organism evidence="1 2">
    <name type="scientific">Batillaria attramentaria</name>
    <dbReference type="NCBI Taxonomy" id="370345"/>
    <lineage>
        <taxon>Eukaryota</taxon>
        <taxon>Metazoa</taxon>
        <taxon>Spiralia</taxon>
        <taxon>Lophotrochozoa</taxon>
        <taxon>Mollusca</taxon>
        <taxon>Gastropoda</taxon>
        <taxon>Caenogastropoda</taxon>
        <taxon>Sorbeoconcha</taxon>
        <taxon>Cerithioidea</taxon>
        <taxon>Batillariidae</taxon>
        <taxon>Batillaria</taxon>
    </lineage>
</organism>
<evidence type="ECO:0000313" key="1">
    <source>
        <dbReference type="EMBL" id="KAK7498443.1"/>
    </source>
</evidence>
<dbReference type="Proteomes" id="UP001519460">
    <property type="component" value="Unassembled WGS sequence"/>
</dbReference>
<protein>
    <submittedName>
        <fullName evidence="1">Uncharacterized protein</fullName>
    </submittedName>
</protein>
<dbReference type="EMBL" id="JACVVK020000051">
    <property type="protein sequence ID" value="KAK7498443.1"/>
    <property type="molecule type" value="Genomic_DNA"/>
</dbReference>
<reference evidence="1 2" key="1">
    <citation type="journal article" date="2023" name="Sci. Data">
        <title>Genome assembly of the Korean intertidal mud-creeper Batillaria attramentaria.</title>
        <authorList>
            <person name="Patra A.K."/>
            <person name="Ho P.T."/>
            <person name="Jun S."/>
            <person name="Lee S.J."/>
            <person name="Kim Y."/>
            <person name="Won Y.J."/>
        </authorList>
    </citation>
    <scope>NUCLEOTIDE SEQUENCE [LARGE SCALE GENOMIC DNA]</scope>
    <source>
        <strain evidence="1">Wonlab-2016</strain>
    </source>
</reference>
<evidence type="ECO:0000313" key="2">
    <source>
        <dbReference type="Proteomes" id="UP001519460"/>
    </source>
</evidence>